<keyword evidence="2" id="KW-1185">Reference proteome</keyword>
<dbReference type="Proteomes" id="UP000475249">
    <property type="component" value="Unassembled WGS sequence"/>
</dbReference>
<dbReference type="AlphaFoldDB" id="A0A6L9E9I7"/>
<sequence length="403" mass="44862">MERSGTADLLLHGGAVPPWLFNRMKQLALPIVEAIIENNGRDDFLERLSNPFWFQSFGTVIGMDWNSSGVTTTVLKVLKQSLNPVSKRLGIYVCGGKGKQSLQTPKELLGVGDRTGLDGDHLAQCSKLSAKVDNTALQDGFNLYIHSFVVSETGKWSVVQQGMHHSNGMARRYHWHSDQLKSFVQEPHTAVCGRNQGAILNLVHRKAASTQKGILDIVRENPDRILKEVPHLLVPVYHHIEPKDVDMKRLGSVLWLAQESETGNFKDLLLLKGLGPRTLQSLTLVSEIINGTPSRFEDPARFAFAHGGKDATPFPVPLKVYDKTINTLRDAVQRAKIGRTDKLKAIKSLSTLAQKAEKNFTPNSNFHALVRKENEESYKYGGRSVFGFARPPGPRQLSLFEQD</sequence>
<comment type="caution">
    <text evidence="1">The sequence shown here is derived from an EMBL/GenBank/DDBJ whole genome shotgun (WGS) entry which is preliminary data.</text>
</comment>
<organism evidence="1 2">
    <name type="scientific">Poritiphilus flavus</name>
    <dbReference type="NCBI Taxonomy" id="2697053"/>
    <lineage>
        <taxon>Bacteria</taxon>
        <taxon>Pseudomonadati</taxon>
        <taxon>Bacteroidota</taxon>
        <taxon>Flavobacteriia</taxon>
        <taxon>Flavobacteriales</taxon>
        <taxon>Flavobacteriaceae</taxon>
        <taxon>Poritiphilus</taxon>
    </lineage>
</organism>
<evidence type="ECO:0000313" key="1">
    <source>
        <dbReference type="EMBL" id="NAS11437.1"/>
    </source>
</evidence>
<dbReference type="PANTHER" id="PTHR38597">
    <property type="entry name" value="BLL3834 PROTEIN"/>
    <property type="match status" value="1"/>
</dbReference>
<dbReference type="PANTHER" id="PTHR38597:SF1">
    <property type="entry name" value="BLL3834 PROTEIN"/>
    <property type="match status" value="1"/>
</dbReference>
<proteinExistence type="predicted"/>
<dbReference type="EMBL" id="WXYO01000002">
    <property type="protein sequence ID" value="NAS11437.1"/>
    <property type="molecule type" value="Genomic_DNA"/>
</dbReference>
<name>A0A6L9E9I7_9FLAO</name>
<protein>
    <submittedName>
        <fullName evidence="1">DUF763 domain-containing protein</fullName>
    </submittedName>
</protein>
<accession>A0A6L9E9I7</accession>
<dbReference type="InterPro" id="IPR008482">
    <property type="entry name" value="DUF763"/>
</dbReference>
<reference evidence="1 2" key="1">
    <citation type="submission" date="2020-01" db="EMBL/GenBank/DDBJ databases">
        <title>Bacteria diversity of Porities sp.</title>
        <authorList>
            <person name="Wang G."/>
        </authorList>
    </citation>
    <scope>NUCLEOTIDE SEQUENCE [LARGE SCALE GENOMIC DNA]</scope>
    <source>
        <strain evidence="1 2">R33</strain>
    </source>
</reference>
<evidence type="ECO:0000313" key="2">
    <source>
        <dbReference type="Proteomes" id="UP000475249"/>
    </source>
</evidence>
<gene>
    <name evidence="1" type="ORF">GTQ38_05460</name>
</gene>
<dbReference type="RefSeq" id="WP_161434466.1">
    <property type="nucleotide sequence ID" value="NZ_WXYO01000002.1"/>
</dbReference>
<dbReference type="Pfam" id="PF05559">
    <property type="entry name" value="DUF763"/>
    <property type="match status" value="1"/>
</dbReference>